<proteinExistence type="predicted"/>
<dbReference type="Gene3D" id="1.20.1250.20">
    <property type="entry name" value="MFS general substrate transporter like domains"/>
    <property type="match status" value="2"/>
</dbReference>
<keyword evidence="6 7" id="KW-0472">Membrane</keyword>
<comment type="subcellular location">
    <subcellularLocation>
        <location evidence="1">Cell membrane</location>
        <topology evidence="1">Multi-pass membrane protein</topology>
    </subcellularLocation>
</comment>
<dbReference type="EMBL" id="CP034235">
    <property type="protein sequence ID" value="QGQ97236.1"/>
    <property type="molecule type" value="Genomic_DNA"/>
</dbReference>
<feature type="transmembrane region" description="Helical" evidence="7">
    <location>
        <begin position="328"/>
        <end position="351"/>
    </location>
</feature>
<feature type="transmembrane region" description="Helical" evidence="7">
    <location>
        <begin position="293"/>
        <end position="316"/>
    </location>
</feature>
<feature type="transmembrane region" description="Helical" evidence="7">
    <location>
        <begin position="160"/>
        <end position="182"/>
    </location>
</feature>
<evidence type="ECO:0000256" key="1">
    <source>
        <dbReference type="ARBA" id="ARBA00004651"/>
    </source>
</evidence>
<accession>A0A6B8RPD7</accession>
<dbReference type="GO" id="GO:0022857">
    <property type="term" value="F:transmembrane transporter activity"/>
    <property type="evidence" value="ECO:0007669"/>
    <property type="project" value="InterPro"/>
</dbReference>
<keyword evidence="2" id="KW-0813">Transport</keyword>
<organism evidence="9 10">
    <name type="scientific">Paenibacillus psychroresistens</name>
    <dbReference type="NCBI Taxonomy" id="1778678"/>
    <lineage>
        <taxon>Bacteria</taxon>
        <taxon>Bacillati</taxon>
        <taxon>Bacillota</taxon>
        <taxon>Bacilli</taxon>
        <taxon>Bacillales</taxon>
        <taxon>Paenibacillaceae</taxon>
        <taxon>Paenibacillus</taxon>
    </lineage>
</organism>
<dbReference type="InterPro" id="IPR050189">
    <property type="entry name" value="MFS_Efflux_Transporters"/>
</dbReference>
<feature type="transmembrane region" description="Helical" evidence="7">
    <location>
        <begin position="357"/>
        <end position="376"/>
    </location>
</feature>
<protein>
    <submittedName>
        <fullName evidence="9">MFS transporter</fullName>
    </submittedName>
</protein>
<dbReference type="PROSITE" id="PS50850">
    <property type="entry name" value="MFS"/>
    <property type="match status" value="1"/>
</dbReference>
<evidence type="ECO:0000259" key="8">
    <source>
        <dbReference type="PROSITE" id="PS50850"/>
    </source>
</evidence>
<feature type="transmembrane region" description="Helical" evidence="7">
    <location>
        <begin position="34"/>
        <end position="60"/>
    </location>
</feature>
<feature type="transmembrane region" description="Helical" evidence="7">
    <location>
        <begin position="239"/>
        <end position="257"/>
    </location>
</feature>
<sequence>MKKPYLIYIIAFGIFGIINTELGVVGILPQITELYGISAAQAGMLVSSFALIIAIFGPFMTLLFSGFNHKKIMAWVLAIFIISNLISAFAPNYTVLLFVRIIPAFLHPVYFSVAFVAAANSVPKDQSTKAASKVFIGLSVGMVLGIPITSFIANQFSLEAAFLFSAAVNALAFIGIVALLPSMPVTVKLSYKKQLGILKKPQIWLSVATVAFIPAAICSVYSYFAEYLGKITLMSGKEISAMLILFGASGVLGNLIAGKLLSKSVIRTTVLFPIVLSIIYLLVYYLGAFTIPMILIIVVWGILFTSGLNISQNWLISEASEAPEFANGLFVSFSNLGIALGTALGGLFIAHMGIQQVIWSGIIFLVLAFVSISLRVKLFGPNRQLTSVHIESKDYANIPKVRPN</sequence>
<dbReference type="OrthoDB" id="199773at2"/>
<dbReference type="InterPro" id="IPR020846">
    <property type="entry name" value="MFS_dom"/>
</dbReference>
<feature type="transmembrane region" description="Helical" evidence="7">
    <location>
        <begin position="134"/>
        <end position="154"/>
    </location>
</feature>
<dbReference type="AlphaFoldDB" id="A0A6B8RPD7"/>
<dbReference type="InterPro" id="IPR011701">
    <property type="entry name" value="MFS"/>
</dbReference>
<dbReference type="InterPro" id="IPR036259">
    <property type="entry name" value="MFS_trans_sf"/>
</dbReference>
<dbReference type="CDD" id="cd17324">
    <property type="entry name" value="MFS_NepI_like"/>
    <property type="match status" value="1"/>
</dbReference>
<feature type="transmembrane region" description="Helical" evidence="7">
    <location>
        <begin position="72"/>
        <end position="91"/>
    </location>
</feature>
<keyword evidence="4 7" id="KW-0812">Transmembrane</keyword>
<evidence type="ECO:0000313" key="10">
    <source>
        <dbReference type="Proteomes" id="UP000426246"/>
    </source>
</evidence>
<dbReference type="PANTHER" id="PTHR43124">
    <property type="entry name" value="PURINE EFFLUX PUMP PBUE"/>
    <property type="match status" value="1"/>
</dbReference>
<dbReference type="Proteomes" id="UP000426246">
    <property type="component" value="Chromosome"/>
</dbReference>
<gene>
    <name evidence="9" type="ORF">EHS13_21280</name>
</gene>
<feature type="transmembrane region" description="Helical" evidence="7">
    <location>
        <begin position="97"/>
        <end position="122"/>
    </location>
</feature>
<dbReference type="Pfam" id="PF07690">
    <property type="entry name" value="MFS_1"/>
    <property type="match status" value="1"/>
</dbReference>
<feature type="domain" description="Major facilitator superfamily (MFS) profile" evidence="8">
    <location>
        <begin position="6"/>
        <end position="383"/>
    </location>
</feature>
<evidence type="ECO:0000256" key="4">
    <source>
        <dbReference type="ARBA" id="ARBA00022692"/>
    </source>
</evidence>
<keyword evidence="10" id="KW-1185">Reference proteome</keyword>
<feature type="transmembrane region" description="Helical" evidence="7">
    <location>
        <begin position="203"/>
        <end position="224"/>
    </location>
</feature>
<dbReference type="KEGG" id="ppsc:EHS13_21280"/>
<dbReference type="RefSeq" id="WP_155702338.1">
    <property type="nucleotide sequence ID" value="NZ_CP034235.1"/>
</dbReference>
<feature type="transmembrane region" description="Helical" evidence="7">
    <location>
        <begin position="5"/>
        <end position="28"/>
    </location>
</feature>
<evidence type="ECO:0000256" key="5">
    <source>
        <dbReference type="ARBA" id="ARBA00022989"/>
    </source>
</evidence>
<keyword evidence="3" id="KW-1003">Cell membrane</keyword>
<evidence type="ECO:0000256" key="7">
    <source>
        <dbReference type="SAM" id="Phobius"/>
    </source>
</evidence>
<name>A0A6B8RPD7_9BACL</name>
<evidence type="ECO:0000256" key="2">
    <source>
        <dbReference type="ARBA" id="ARBA00022448"/>
    </source>
</evidence>
<dbReference type="SUPFAM" id="SSF103473">
    <property type="entry name" value="MFS general substrate transporter"/>
    <property type="match status" value="1"/>
</dbReference>
<evidence type="ECO:0000313" key="9">
    <source>
        <dbReference type="EMBL" id="QGQ97236.1"/>
    </source>
</evidence>
<evidence type="ECO:0000256" key="6">
    <source>
        <dbReference type="ARBA" id="ARBA00023136"/>
    </source>
</evidence>
<keyword evidence="5 7" id="KW-1133">Transmembrane helix</keyword>
<dbReference type="PANTHER" id="PTHR43124:SF3">
    <property type="entry name" value="CHLORAMPHENICOL EFFLUX PUMP RV0191"/>
    <property type="match status" value="1"/>
</dbReference>
<evidence type="ECO:0000256" key="3">
    <source>
        <dbReference type="ARBA" id="ARBA00022475"/>
    </source>
</evidence>
<feature type="transmembrane region" description="Helical" evidence="7">
    <location>
        <begin position="269"/>
        <end position="287"/>
    </location>
</feature>
<dbReference type="GO" id="GO:0005886">
    <property type="term" value="C:plasma membrane"/>
    <property type="evidence" value="ECO:0007669"/>
    <property type="project" value="UniProtKB-SubCell"/>
</dbReference>
<reference evidence="10" key="1">
    <citation type="submission" date="2018-11" db="EMBL/GenBank/DDBJ databases">
        <title>Complete genome sequence of Paenibacillus sp. ML311-T8.</title>
        <authorList>
            <person name="Nam Y.-D."/>
            <person name="Kang J."/>
            <person name="Chung W.-H."/>
            <person name="Park Y.S."/>
        </authorList>
    </citation>
    <scope>NUCLEOTIDE SEQUENCE [LARGE SCALE GENOMIC DNA]</scope>
    <source>
        <strain evidence="10">ML311-T8</strain>
    </source>
</reference>